<keyword evidence="14" id="KW-1185">Reference proteome</keyword>
<dbReference type="PRINTS" id="PR00164">
    <property type="entry name" value="ABC2TRNSPORT"/>
</dbReference>
<evidence type="ECO:0000256" key="2">
    <source>
        <dbReference type="ARBA" id="ARBA00007783"/>
    </source>
</evidence>
<dbReference type="InterPro" id="IPR047817">
    <property type="entry name" value="ABC2_TM_bact-type"/>
</dbReference>
<feature type="transmembrane region" description="Helical" evidence="11">
    <location>
        <begin position="116"/>
        <end position="140"/>
    </location>
</feature>
<proteinExistence type="inferred from homology"/>
<keyword evidence="5" id="KW-0762">Sugar transport</keyword>
<feature type="transmembrane region" description="Helical" evidence="11">
    <location>
        <begin position="235"/>
        <end position="254"/>
    </location>
</feature>
<evidence type="ECO:0000256" key="1">
    <source>
        <dbReference type="ARBA" id="ARBA00004651"/>
    </source>
</evidence>
<evidence type="ECO:0000256" key="3">
    <source>
        <dbReference type="ARBA" id="ARBA00022448"/>
    </source>
</evidence>
<dbReference type="AlphaFoldDB" id="A0A7W8Q230"/>
<organism evidence="13 14">
    <name type="scientific">Paraburkholderia atlantica</name>
    <dbReference type="NCBI Taxonomy" id="2654982"/>
    <lineage>
        <taxon>Bacteria</taxon>
        <taxon>Pseudomonadati</taxon>
        <taxon>Pseudomonadota</taxon>
        <taxon>Betaproteobacteria</taxon>
        <taxon>Burkholderiales</taxon>
        <taxon>Burkholderiaceae</taxon>
        <taxon>Paraburkholderia</taxon>
    </lineage>
</organism>
<dbReference type="EMBL" id="JACHDD010000001">
    <property type="protein sequence ID" value="MBB5421878.1"/>
    <property type="molecule type" value="Genomic_DNA"/>
</dbReference>
<dbReference type="RefSeq" id="WP_184128022.1">
    <property type="nucleotide sequence ID" value="NZ_JACHDD010000001.1"/>
</dbReference>
<comment type="caution">
    <text evidence="13">The sequence shown here is derived from an EMBL/GenBank/DDBJ whole genome shotgun (WGS) entry which is preliminary data.</text>
</comment>
<dbReference type="GO" id="GO:0015774">
    <property type="term" value="P:polysaccharide transport"/>
    <property type="evidence" value="ECO:0007669"/>
    <property type="project" value="UniProtKB-KW"/>
</dbReference>
<evidence type="ECO:0000256" key="7">
    <source>
        <dbReference type="ARBA" id="ARBA00022903"/>
    </source>
</evidence>
<keyword evidence="7" id="KW-0972">Capsule biogenesis/degradation</keyword>
<comment type="subcellular location">
    <subcellularLocation>
        <location evidence="11">Cell inner membrane</location>
        <topology evidence="11">Multi-pass membrane protein</topology>
    </subcellularLocation>
    <subcellularLocation>
        <location evidence="1">Cell membrane</location>
        <topology evidence="1">Multi-pass membrane protein</topology>
    </subcellularLocation>
</comment>
<feature type="transmembrane region" description="Helical" evidence="11">
    <location>
        <begin position="38"/>
        <end position="59"/>
    </location>
</feature>
<dbReference type="InterPro" id="IPR000412">
    <property type="entry name" value="ABC_2_transport"/>
</dbReference>
<name>A0A7W8Q230_PARAM</name>
<dbReference type="GO" id="GO:0015920">
    <property type="term" value="P:lipopolysaccharide transport"/>
    <property type="evidence" value="ECO:0007669"/>
    <property type="project" value="TreeGrafter"/>
</dbReference>
<evidence type="ECO:0000256" key="10">
    <source>
        <dbReference type="ARBA" id="ARBA00023136"/>
    </source>
</evidence>
<dbReference type="Proteomes" id="UP000592780">
    <property type="component" value="Unassembled WGS sequence"/>
</dbReference>
<dbReference type="GO" id="GO:0043190">
    <property type="term" value="C:ATP-binding cassette (ABC) transporter complex"/>
    <property type="evidence" value="ECO:0007669"/>
    <property type="project" value="InterPro"/>
</dbReference>
<protein>
    <recommendedName>
        <fullName evidence="11">Transport permease protein</fullName>
    </recommendedName>
</protein>
<keyword evidence="9" id="KW-0625">Polysaccharide transport</keyword>
<keyword evidence="8 11" id="KW-1133">Transmembrane helix</keyword>
<reference evidence="13 14" key="1">
    <citation type="submission" date="2020-08" db="EMBL/GenBank/DDBJ databases">
        <title>Genomic Encyclopedia of Type Strains, Phase IV (KMG-V): Genome sequencing to study the core and pangenomes of soil and plant-associated prokaryotes.</title>
        <authorList>
            <person name="Whitman W."/>
        </authorList>
    </citation>
    <scope>NUCLEOTIDE SEQUENCE [LARGE SCALE GENOMIC DNA]</scope>
    <source>
        <strain evidence="13 14">JPY158</strain>
    </source>
</reference>
<dbReference type="GO" id="GO:0140359">
    <property type="term" value="F:ABC-type transporter activity"/>
    <property type="evidence" value="ECO:0007669"/>
    <property type="project" value="InterPro"/>
</dbReference>
<sequence length="264" mass="29461">MMRSESSFSRSFAIQRRVIGALLMREILTRYGRHNIGFLWVFAEPMMFTLGITTMWTALKATHGSNLPIVPFAVTGYSTVLLWRNMSNRCCHTIEPNLSLLFHRNVRVLDLFAARVLLEIAGSTMSFVFISLFFITAGMMPLPDNLSAMLAGWLLLAYFSGSLSLLVGSLAGDSETFQRIWHTIAYFLFPISGAVFMVDWLPDAVQPYALLVPMVNAVEMVREGYFGSGVNAHYSISYLFAVSSVMLLAGLLVARHLARKLEPA</sequence>
<feature type="transmembrane region" description="Helical" evidence="11">
    <location>
        <begin position="146"/>
        <end position="168"/>
    </location>
</feature>
<evidence type="ECO:0000256" key="9">
    <source>
        <dbReference type="ARBA" id="ARBA00023047"/>
    </source>
</evidence>
<gene>
    <name evidence="13" type="ORF">HDG40_000019</name>
</gene>
<dbReference type="Pfam" id="PF01061">
    <property type="entry name" value="ABC2_membrane"/>
    <property type="match status" value="1"/>
</dbReference>
<evidence type="ECO:0000256" key="8">
    <source>
        <dbReference type="ARBA" id="ARBA00022989"/>
    </source>
</evidence>
<keyword evidence="10 11" id="KW-0472">Membrane</keyword>
<evidence type="ECO:0000313" key="13">
    <source>
        <dbReference type="EMBL" id="MBB5421878.1"/>
    </source>
</evidence>
<evidence type="ECO:0000256" key="6">
    <source>
        <dbReference type="ARBA" id="ARBA00022692"/>
    </source>
</evidence>
<dbReference type="PANTHER" id="PTHR30413:SF10">
    <property type="entry name" value="CAPSULE POLYSACCHARIDE EXPORT INNER-MEMBRANE PROTEIN CTRC"/>
    <property type="match status" value="1"/>
</dbReference>
<comment type="similarity">
    <text evidence="2 11">Belongs to the ABC-2 integral membrane protein family.</text>
</comment>
<feature type="transmembrane region" description="Helical" evidence="11">
    <location>
        <begin position="180"/>
        <end position="201"/>
    </location>
</feature>
<dbReference type="PANTHER" id="PTHR30413">
    <property type="entry name" value="INNER MEMBRANE TRANSPORT PERMEASE"/>
    <property type="match status" value="1"/>
</dbReference>
<keyword evidence="4 11" id="KW-1003">Cell membrane</keyword>
<keyword evidence="6 11" id="KW-0812">Transmembrane</keyword>
<dbReference type="InterPro" id="IPR013525">
    <property type="entry name" value="ABC2_TM"/>
</dbReference>
<evidence type="ECO:0000256" key="5">
    <source>
        <dbReference type="ARBA" id="ARBA00022597"/>
    </source>
</evidence>
<evidence type="ECO:0000259" key="12">
    <source>
        <dbReference type="PROSITE" id="PS51012"/>
    </source>
</evidence>
<accession>A0A7W8Q230</accession>
<evidence type="ECO:0000313" key="14">
    <source>
        <dbReference type="Proteomes" id="UP000592780"/>
    </source>
</evidence>
<evidence type="ECO:0000256" key="11">
    <source>
        <dbReference type="RuleBase" id="RU361157"/>
    </source>
</evidence>
<keyword evidence="3 11" id="KW-0813">Transport</keyword>
<dbReference type="PROSITE" id="PS51012">
    <property type="entry name" value="ABC_TM2"/>
    <property type="match status" value="1"/>
</dbReference>
<feature type="transmembrane region" description="Helical" evidence="11">
    <location>
        <begin position="65"/>
        <end position="83"/>
    </location>
</feature>
<evidence type="ECO:0000256" key="4">
    <source>
        <dbReference type="ARBA" id="ARBA00022475"/>
    </source>
</evidence>
<feature type="domain" description="ABC transmembrane type-2" evidence="12">
    <location>
        <begin position="36"/>
        <end position="257"/>
    </location>
</feature>